<dbReference type="AlphaFoldDB" id="A0A944HCI4"/>
<sequence length="118" mass="12592">MSGFENYREDTAALEREIEVRGIVLGIDWHNTAEVMALAREALASSPAHVEALVRDPDPKLKAKGELFALAVLMLQTMAESASIGIHSHGGSAWKALGHAFLVLTDAARRDASAPSAD</sequence>
<evidence type="ECO:0000313" key="2">
    <source>
        <dbReference type="Proteomes" id="UP000694660"/>
    </source>
</evidence>
<keyword evidence="2" id="KW-1185">Reference proteome</keyword>
<dbReference type="EMBL" id="JAEKFT010000020">
    <property type="protein sequence ID" value="MBT0962752.1"/>
    <property type="molecule type" value="Genomic_DNA"/>
</dbReference>
<dbReference type="Proteomes" id="UP000694660">
    <property type="component" value="Unassembled WGS sequence"/>
</dbReference>
<dbReference type="RefSeq" id="WP_214362704.1">
    <property type="nucleotide sequence ID" value="NZ_JAEKFT010000020.1"/>
</dbReference>
<organism evidence="1 2">
    <name type="scientific">Denitromonas iodatirespirans</name>
    <dbReference type="NCBI Taxonomy" id="2795389"/>
    <lineage>
        <taxon>Bacteria</taxon>
        <taxon>Pseudomonadati</taxon>
        <taxon>Pseudomonadota</taxon>
        <taxon>Betaproteobacteria</taxon>
        <taxon>Rhodocyclales</taxon>
        <taxon>Zoogloeaceae</taxon>
        <taxon>Denitromonas</taxon>
    </lineage>
</organism>
<proteinExistence type="predicted"/>
<name>A0A944HCI4_DENI1</name>
<comment type="caution">
    <text evidence="1">The sequence shown here is derived from an EMBL/GenBank/DDBJ whole genome shotgun (WGS) entry which is preliminary data.</text>
</comment>
<reference evidence="2" key="1">
    <citation type="journal article" date="2022" name="ISME J.">
        <title>Genetic and phylogenetic analysis of dissimilatory iodate-reducing bacteria identifies potential niches across the world's oceans.</title>
        <authorList>
            <person name="Reyes-Umana V."/>
            <person name="Henning Z."/>
            <person name="Lee K."/>
            <person name="Barnum T.P."/>
            <person name="Coates J.D."/>
        </authorList>
    </citation>
    <scope>NUCLEOTIDE SEQUENCE [LARGE SCALE GENOMIC DNA]</scope>
    <source>
        <strain evidence="2">IR12</strain>
    </source>
</reference>
<evidence type="ECO:0000313" key="1">
    <source>
        <dbReference type="EMBL" id="MBT0962752.1"/>
    </source>
</evidence>
<accession>A0A944HCI4</accession>
<gene>
    <name evidence="1" type="ORF">I8J34_16345</name>
</gene>
<protein>
    <submittedName>
        <fullName evidence="1">Uncharacterized protein</fullName>
    </submittedName>
</protein>